<reference evidence="3" key="1">
    <citation type="journal article" date="2019" name="Int. J. Syst. Evol. Microbiol.">
        <title>The Global Catalogue of Microorganisms (GCM) 10K type strain sequencing project: providing services to taxonomists for standard genome sequencing and annotation.</title>
        <authorList>
            <consortium name="The Broad Institute Genomics Platform"/>
            <consortium name="The Broad Institute Genome Sequencing Center for Infectious Disease"/>
            <person name="Wu L."/>
            <person name="Ma J."/>
        </authorList>
    </citation>
    <scope>NUCLEOTIDE SEQUENCE [LARGE SCALE GENOMIC DNA]</scope>
    <source>
        <strain evidence="3">CGMCC 4.7177</strain>
    </source>
</reference>
<keyword evidence="3" id="KW-1185">Reference proteome</keyword>
<dbReference type="Proteomes" id="UP001595839">
    <property type="component" value="Unassembled WGS sequence"/>
</dbReference>
<name>A0ABV9BBT4_9ACTN</name>
<gene>
    <name evidence="2" type="ORF">ACFPIH_55065</name>
</gene>
<feature type="compositionally biased region" description="Low complexity" evidence="1">
    <location>
        <begin position="38"/>
        <end position="49"/>
    </location>
</feature>
<feature type="compositionally biased region" description="Polar residues" evidence="1">
    <location>
        <begin position="51"/>
        <end position="62"/>
    </location>
</feature>
<accession>A0ABV9BBT4</accession>
<organism evidence="2 3">
    <name type="scientific">Streptomyces vulcanius</name>
    <dbReference type="NCBI Taxonomy" id="1441876"/>
    <lineage>
        <taxon>Bacteria</taxon>
        <taxon>Bacillati</taxon>
        <taxon>Actinomycetota</taxon>
        <taxon>Actinomycetes</taxon>
        <taxon>Kitasatosporales</taxon>
        <taxon>Streptomycetaceae</taxon>
        <taxon>Streptomyces</taxon>
    </lineage>
</organism>
<dbReference type="RefSeq" id="WP_381185545.1">
    <property type="nucleotide sequence ID" value="NZ_JBHSFK010000080.1"/>
</dbReference>
<feature type="compositionally biased region" description="Polar residues" evidence="1">
    <location>
        <begin position="96"/>
        <end position="108"/>
    </location>
</feature>
<evidence type="ECO:0000256" key="1">
    <source>
        <dbReference type="SAM" id="MobiDB-lite"/>
    </source>
</evidence>
<sequence length="266" mass="26600">MRPAVRRRLPRAALLAGASVAVAALIVGVILAVGAGDDGTSSAASAGTGETHANQDGGTSEGTSAQPGPPPPSTSPSADATSASPKPSASRSATPGATTDKSPKTQPSATTAADANADTDAGHAKTGSGSGSTGTSCKGAAGSGPITGYSVCVSSGTVTLKATFHRSQDFYHAFLNTDGSTATGYQLPYPSPSALGADYMIENGTLYRSRSNDWSWSEAAGVQKTVSGSTWTWTLPLSRVGSPAGTQRMEFHAGSDYTPVIAFTPK</sequence>
<protein>
    <recommendedName>
        <fullName evidence="4">Serine/threonine protein kinase</fullName>
    </recommendedName>
</protein>
<evidence type="ECO:0000313" key="2">
    <source>
        <dbReference type="EMBL" id="MFC4508413.1"/>
    </source>
</evidence>
<feature type="compositionally biased region" description="Low complexity" evidence="1">
    <location>
        <begin position="109"/>
        <end position="139"/>
    </location>
</feature>
<feature type="compositionally biased region" description="Low complexity" evidence="1">
    <location>
        <begin position="75"/>
        <end position="95"/>
    </location>
</feature>
<evidence type="ECO:0000313" key="3">
    <source>
        <dbReference type="Proteomes" id="UP001595839"/>
    </source>
</evidence>
<evidence type="ECO:0008006" key="4">
    <source>
        <dbReference type="Google" id="ProtNLM"/>
    </source>
</evidence>
<proteinExistence type="predicted"/>
<feature type="region of interest" description="Disordered" evidence="1">
    <location>
        <begin position="38"/>
        <end position="139"/>
    </location>
</feature>
<comment type="caution">
    <text evidence="2">The sequence shown here is derived from an EMBL/GenBank/DDBJ whole genome shotgun (WGS) entry which is preliminary data.</text>
</comment>
<dbReference type="EMBL" id="JBHSFK010000080">
    <property type="protein sequence ID" value="MFC4508413.1"/>
    <property type="molecule type" value="Genomic_DNA"/>
</dbReference>